<gene>
    <name evidence="13" type="ORF">C1I99_02165</name>
</gene>
<dbReference type="InterPro" id="IPR001926">
    <property type="entry name" value="TrpB-like_PALP"/>
</dbReference>
<dbReference type="InterPro" id="IPR023026">
    <property type="entry name" value="Trp_synth_beta/beta-like"/>
</dbReference>
<evidence type="ECO:0000313" key="14">
    <source>
        <dbReference type="Proteomes" id="UP000248749"/>
    </source>
</evidence>
<dbReference type="GO" id="GO:0005737">
    <property type="term" value="C:cytoplasm"/>
    <property type="evidence" value="ECO:0007669"/>
    <property type="project" value="TreeGrafter"/>
</dbReference>
<dbReference type="PROSITE" id="PS50042">
    <property type="entry name" value="CNMP_BINDING_3"/>
    <property type="match status" value="1"/>
</dbReference>
<dbReference type="NCBIfam" id="NF009057">
    <property type="entry name" value="PRK12391.1"/>
    <property type="match status" value="1"/>
</dbReference>
<keyword evidence="14" id="KW-1185">Reference proteome</keyword>
<dbReference type="EC" id="4.2.1.20" evidence="5"/>
<evidence type="ECO:0000256" key="4">
    <source>
        <dbReference type="ARBA" id="ARBA00011270"/>
    </source>
</evidence>
<comment type="cofactor">
    <cofactor evidence="1">
        <name>pyridoxal 5'-phosphate</name>
        <dbReference type="ChEBI" id="CHEBI:597326"/>
    </cofactor>
</comment>
<keyword evidence="6" id="KW-0028">Amino-acid biosynthesis</keyword>
<accession>A0A2W2CSI0</accession>
<dbReference type="PIRSF" id="PIRSF001413">
    <property type="entry name" value="Trp_syn_beta"/>
    <property type="match status" value="1"/>
</dbReference>
<organism evidence="13 14">
    <name type="scientific">Micromonospora deserti</name>
    <dbReference type="NCBI Taxonomy" id="2070366"/>
    <lineage>
        <taxon>Bacteria</taxon>
        <taxon>Bacillati</taxon>
        <taxon>Actinomycetota</taxon>
        <taxon>Actinomycetes</taxon>
        <taxon>Micromonosporales</taxon>
        <taxon>Micromonosporaceae</taxon>
        <taxon>Micromonospora</taxon>
    </lineage>
</organism>
<evidence type="ECO:0000256" key="7">
    <source>
        <dbReference type="ARBA" id="ARBA00022822"/>
    </source>
</evidence>
<dbReference type="Pfam" id="PF00291">
    <property type="entry name" value="PALP"/>
    <property type="match status" value="1"/>
</dbReference>
<name>A0A2W2CSI0_9ACTN</name>
<evidence type="ECO:0000313" key="13">
    <source>
        <dbReference type="EMBL" id="PZG02542.1"/>
    </source>
</evidence>
<evidence type="ECO:0000259" key="12">
    <source>
        <dbReference type="PROSITE" id="PS50042"/>
    </source>
</evidence>
<evidence type="ECO:0000256" key="5">
    <source>
        <dbReference type="ARBA" id="ARBA00012043"/>
    </source>
</evidence>
<evidence type="ECO:0000256" key="1">
    <source>
        <dbReference type="ARBA" id="ARBA00001933"/>
    </source>
</evidence>
<dbReference type="AlphaFoldDB" id="A0A2W2CSI0"/>
<dbReference type="OrthoDB" id="9766131at2"/>
<comment type="catalytic activity">
    <reaction evidence="11">
        <text>(1S,2R)-1-C-(indol-3-yl)glycerol 3-phosphate + L-serine = D-glyceraldehyde 3-phosphate + L-tryptophan + H2O</text>
        <dbReference type="Rhea" id="RHEA:10532"/>
        <dbReference type="ChEBI" id="CHEBI:15377"/>
        <dbReference type="ChEBI" id="CHEBI:33384"/>
        <dbReference type="ChEBI" id="CHEBI:57912"/>
        <dbReference type="ChEBI" id="CHEBI:58866"/>
        <dbReference type="ChEBI" id="CHEBI:59776"/>
        <dbReference type="EC" id="4.2.1.20"/>
    </reaction>
</comment>
<feature type="domain" description="Cyclic nucleotide-binding" evidence="12">
    <location>
        <begin position="216"/>
        <end position="293"/>
    </location>
</feature>
<sequence length="446" mass="47007">MTEAPRAWRSVLPHLGYDLPVDLTPEQGAGPVTATLPLELIRQSVSQREFWPVPEPVAERYRAFRPAPLWRARRFEAEIQAAVPIYVKYEGGNISGSHKFNTALAQAYYYHRAGFRELVTGTGAGQWGSALAAACAAFGLACTVFMVGGSLRDKPYRGSLIRLYGADLHTSPSQLTALGRDATGNHQQGNSLALAIGEAVEYARTDPKRAFCIGSGETYSILHQSVIGLEAIDQLAALGAEVDTVVGCVGAGSNFGGVALPFFAAARAGELPRPATLVAAESSTTPKLTRGVYAYDHTDSTGTGPMEAMYTIGSRYAIPPSHAAGLRFHGAAKLISAMRHRDQISALAIGQREALSAGRVFATSELVLPAPESGHALAAAARVAAGQEPDLASRHGVLVCVSGHGLLDLAAYDKLLAGLPEDQPADPEALREATATLRPVHPIEGA</sequence>
<evidence type="ECO:0000256" key="11">
    <source>
        <dbReference type="ARBA" id="ARBA00049047"/>
    </source>
</evidence>
<dbReference type="PANTHER" id="PTHR48077:SF6">
    <property type="entry name" value="TRYPTOPHAN SYNTHASE"/>
    <property type="match status" value="1"/>
</dbReference>
<keyword evidence="9" id="KW-0057">Aromatic amino acid biosynthesis</keyword>
<dbReference type="PANTHER" id="PTHR48077">
    <property type="entry name" value="TRYPTOPHAN SYNTHASE-RELATED"/>
    <property type="match status" value="1"/>
</dbReference>
<evidence type="ECO:0000256" key="6">
    <source>
        <dbReference type="ARBA" id="ARBA00022605"/>
    </source>
</evidence>
<keyword evidence="7" id="KW-0822">Tryptophan biosynthesis</keyword>
<dbReference type="GO" id="GO:0052684">
    <property type="term" value="F:L-serine hydro-lyase (adding indole, L-tryptophan-forming) activity"/>
    <property type="evidence" value="ECO:0007669"/>
    <property type="project" value="TreeGrafter"/>
</dbReference>
<comment type="pathway">
    <text evidence="2">Amino-acid biosynthesis; L-tryptophan biosynthesis; L-tryptophan from chorismate: step 5/5.</text>
</comment>
<comment type="subunit">
    <text evidence="4">Tetramer of two alpha and two beta chains.</text>
</comment>
<evidence type="ECO:0000256" key="9">
    <source>
        <dbReference type="ARBA" id="ARBA00023141"/>
    </source>
</evidence>
<dbReference type="Proteomes" id="UP000248749">
    <property type="component" value="Unassembled WGS sequence"/>
</dbReference>
<proteinExistence type="inferred from homology"/>
<keyword evidence="8" id="KW-0663">Pyridoxal phosphate</keyword>
<keyword evidence="10" id="KW-0456">Lyase</keyword>
<dbReference type="GO" id="GO:0004834">
    <property type="term" value="F:tryptophan synthase activity"/>
    <property type="evidence" value="ECO:0007669"/>
    <property type="project" value="UniProtKB-EC"/>
</dbReference>
<reference evidence="13 14" key="1">
    <citation type="submission" date="2018-01" db="EMBL/GenBank/DDBJ databases">
        <title>Draft genome sequence of Salinispora sp. 13K206.</title>
        <authorList>
            <person name="Sahin N."/>
            <person name="Saygin H."/>
            <person name="Ay H."/>
        </authorList>
    </citation>
    <scope>NUCLEOTIDE SEQUENCE [LARGE SCALE GENOMIC DNA]</scope>
    <source>
        <strain evidence="13 14">13K206</strain>
    </source>
</reference>
<dbReference type="InterPro" id="IPR036052">
    <property type="entry name" value="TrpB-like_PALP_sf"/>
</dbReference>
<dbReference type="Gene3D" id="3.40.50.1100">
    <property type="match status" value="2"/>
</dbReference>
<evidence type="ECO:0000256" key="3">
    <source>
        <dbReference type="ARBA" id="ARBA00009982"/>
    </source>
</evidence>
<dbReference type="RefSeq" id="WP_111132465.1">
    <property type="nucleotide sequence ID" value="NZ_POUB01000007.1"/>
</dbReference>
<dbReference type="InterPro" id="IPR000595">
    <property type="entry name" value="cNMP-bd_dom"/>
</dbReference>
<evidence type="ECO:0000256" key="10">
    <source>
        <dbReference type="ARBA" id="ARBA00023239"/>
    </source>
</evidence>
<dbReference type="SUPFAM" id="SSF53686">
    <property type="entry name" value="Tryptophan synthase beta subunit-like PLP-dependent enzymes"/>
    <property type="match status" value="1"/>
</dbReference>
<evidence type="ECO:0000256" key="8">
    <source>
        <dbReference type="ARBA" id="ARBA00022898"/>
    </source>
</evidence>
<evidence type="ECO:0000256" key="2">
    <source>
        <dbReference type="ARBA" id="ARBA00004733"/>
    </source>
</evidence>
<comment type="caution">
    <text evidence="13">The sequence shown here is derived from an EMBL/GenBank/DDBJ whole genome shotgun (WGS) entry which is preliminary data.</text>
</comment>
<dbReference type="EMBL" id="POUB01000007">
    <property type="protein sequence ID" value="PZG02542.1"/>
    <property type="molecule type" value="Genomic_DNA"/>
</dbReference>
<protein>
    <recommendedName>
        <fullName evidence="5">tryptophan synthase</fullName>
        <ecNumber evidence="5">4.2.1.20</ecNumber>
    </recommendedName>
</protein>
<comment type="similarity">
    <text evidence="3">Belongs to the TrpB family.</text>
</comment>